<sequence>DGSVEGSASRLRVMKPLEMRRSPAAEAAAQRFQPQKVAVARAAASRSADLVAEAEITQRRRTRMQKDNEEFARYIEGIAAEVESKGDGRGGAEPEHEGRQQREKLSPSPLVAKGQRREEAEARKAQKIQQRKQQQQEQANLLRDLANMFRSFARQPQPAATAAAAVVAAVSPATAAAAAAATAATHTGTAKEYNTSRRGGGAGFGPSNPFAGFLGLGRANDVQLILEPLTGRKLAEAEAGAAGGGEELEREQDRGAEEGGTQVRKANALHARPLPTRSLLLRLLRPMTKARLPPYTRSVGLRISGQRRPRLLRRRVVAPAEALDLVGDGARMSAAALRAQRRRTYFYRQVAPQRRQAAPVTAEDPHQQQQHALEEEGQEATVGIGREASKVEAAAPLPSWPQPRLYSLSGRSFVVKRRAQYSDALKRTARQAALDKNAALEKTSSNAAAATAAASSEAEEGEAETRGEYNSAAEVVNDIYEQIMGVRLPERAMYGRRAEALAALTSSRVKEQTKSWIEACGKEYALAFHAREPLLLTTPAHTMLLSLEHLSRVFGLSPDECVQLALRNPAFIGLPHAQLQGTVDAVSETLDVGLQEAAKIVMKCPGLAVRQPEFPVARRVELLGALLPVSKDKLRQVVRQRPQLLSKSPQSLAVFMISASAALHLPLFEVSLMIAGCPGVTGVSTSRLGTRWASLQRLTAQLPQWRQQLAAISPPALGRCLVANESALERLKVVVNRGSLDDPELCSFKKILTMSAARFDALTRNPRHHLPPENLPSFTRLPVGNAGIDASVAVMVGASTAAPAAVVPMLSATAEGAASSVR</sequence>
<evidence type="ECO:0000256" key="1">
    <source>
        <dbReference type="SAM" id="MobiDB-lite"/>
    </source>
</evidence>
<feature type="region of interest" description="Disordered" evidence="1">
    <location>
        <begin position="82"/>
        <end position="138"/>
    </location>
</feature>
<keyword evidence="3" id="KW-1185">Reference proteome</keyword>
<feature type="compositionally biased region" description="Basic and acidic residues" evidence="1">
    <location>
        <begin position="82"/>
        <end position="105"/>
    </location>
</feature>
<dbReference type="InterPro" id="IPR038538">
    <property type="entry name" value="MTERF_sf"/>
</dbReference>
<feature type="region of interest" description="Disordered" evidence="1">
    <location>
        <begin position="236"/>
        <end position="259"/>
    </location>
</feature>
<reference evidence="2 3" key="1">
    <citation type="journal article" date="2023" name="IScience">
        <title>Expanded male sex-determining region conserved during the evolution of homothallism in the green alga Volvox.</title>
        <authorList>
            <person name="Yamamoto K."/>
            <person name="Matsuzaki R."/>
            <person name="Mahakham W."/>
            <person name="Heman W."/>
            <person name="Sekimoto H."/>
            <person name="Kawachi M."/>
            <person name="Minakuchi Y."/>
            <person name="Toyoda A."/>
            <person name="Nozaki H."/>
        </authorList>
    </citation>
    <scope>NUCLEOTIDE SEQUENCE [LARGE SCALE GENOMIC DNA]</scope>
    <source>
        <strain evidence="2 3">NIES-4468</strain>
    </source>
</reference>
<gene>
    <name evidence="2" type="ORF">VaNZ11_012380</name>
</gene>
<feature type="region of interest" description="Disordered" evidence="1">
    <location>
        <begin position="441"/>
        <end position="468"/>
    </location>
</feature>
<evidence type="ECO:0000313" key="2">
    <source>
        <dbReference type="EMBL" id="GLI68092.1"/>
    </source>
</evidence>
<feature type="compositionally biased region" description="Basic and acidic residues" evidence="1">
    <location>
        <begin position="115"/>
        <end position="124"/>
    </location>
</feature>
<evidence type="ECO:0000313" key="3">
    <source>
        <dbReference type="Proteomes" id="UP001165090"/>
    </source>
</evidence>
<name>A0ABQ5SFH0_9CHLO</name>
<dbReference type="EMBL" id="BSDZ01000079">
    <property type="protein sequence ID" value="GLI68092.1"/>
    <property type="molecule type" value="Genomic_DNA"/>
</dbReference>
<feature type="region of interest" description="Disordered" evidence="1">
    <location>
        <begin position="356"/>
        <end position="381"/>
    </location>
</feature>
<organism evidence="2 3">
    <name type="scientific">Volvox africanus</name>
    <dbReference type="NCBI Taxonomy" id="51714"/>
    <lineage>
        <taxon>Eukaryota</taxon>
        <taxon>Viridiplantae</taxon>
        <taxon>Chlorophyta</taxon>
        <taxon>core chlorophytes</taxon>
        <taxon>Chlorophyceae</taxon>
        <taxon>CS clade</taxon>
        <taxon>Chlamydomonadales</taxon>
        <taxon>Volvocaceae</taxon>
        <taxon>Volvox</taxon>
    </lineage>
</organism>
<proteinExistence type="predicted"/>
<feature type="compositionally biased region" description="Low complexity" evidence="1">
    <location>
        <begin position="447"/>
        <end position="456"/>
    </location>
</feature>
<dbReference type="Gene3D" id="1.25.70.10">
    <property type="entry name" value="Transcription termination factor 3, mitochondrial"/>
    <property type="match status" value="1"/>
</dbReference>
<comment type="caution">
    <text evidence="2">The sequence shown here is derived from an EMBL/GenBank/DDBJ whole genome shotgun (WGS) entry which is preliminary data.</text>
</comment>
<accession>A0ABQ5SFH0</accession>
<dbReference type="Proteomes" id="UP001165090">
    <property type="component" value="Unassembled WGS sequence"/>
</dbReference>
<protein>
    <submittedName>
        <fullName evidence="2">Uncharacterized protein</fullName>
    </submittedName>
</protein>
<feature type="non-terminal residue" evidence="2">
    <location>
        <position position="1"/>
    </location>
</feature>